<dbReference type="EMBL" id="BLAJ01000012">
    <property type="protein sequence ID" value="GES53015.1"/>
    <property type="molecule type" value="Genomic_DNA"/>
</dbReference>
<keyword evidence="1" id="KW-0812">Transmembrane</keyword>
<protein>
    <recommendedName>
        <fullName evidence="4">Transmembrane protein</fullName>
    </recommendedName>
</protein>
<keyword evidence="1" id="KW-0472">Membrane</keyword>
<feature type="transmembrane region" description="Helical" evidence="1">
    <location>
        <begin position="83"/>
        <end position="112"/>
    </location>
</feature>
<keyword evidence="3" id="KW-1185">Reference proteome</keyword>
<feature type="transmembrane region" description="Helical" evidence="1">
    <location>
        <begin position="53"/>
        <end position="71"/>
    </location>
</feature>
<sequence>MNDTTKKRSARWMLACLGLVLLFSLVLSLISAFAHQFGYGYVPSKAWTTTSSYFRVAAGIIATGFVTGKFVTSPEVGALQKILGIFIVPFIGYFLGSAPILAGVPMLVAAIAGHHVELIYTVTKADSRGGRGCYSPIELRDLPWFFDSLCYVPNDLRQPLKPGMQIVVEGRGTSLGVYAKSIHRLGL</sequence>
<organism evidence="2 3">
    <name type="scientific">Rhizobium dioscoreae</name>
    <dbReference type="NCBI Taxonomy" id="2653122"/>
    <lineage>
        <taxon>Bacteria</taxon>
        <taxon>Pseudomonadati</taxon>
        <taxon>Pseudomonadota</taxon>
        <taxon>Alphaproteobacteria</taxon>
        <taxon>Hyphomicrobiales</taxon>
        <taxon>Rhizobiaceae</taxon>
        <taxon>Rhizobium/Agrobacterium group</taxon>
        <taxon>Rhizobium</taxon>
    </lineage>
</organism>
<proteinExistence type="predicted"/>
<evidence type="ECO:0000313" key="2">
    <source>
        <dbReference type="EMBL" id="GES53015.1"/>
    </source>
</evidence>
<gene>
    <name evidence="2" type="ORF">RsS93_56290</name>
</gene>
<accession>A0ABQ0ZBT2</accession>
<evidence type="ECO:0000256" key="1">
    <source>
        <dbReference type="SAM" id="Phobius"/>
    </source>
</evidence>
<dbReference type="RefSeq" id="WP_152094684.1">
    <property type="nucleotide sequence ID" value="NZ_BLAJ01000012.1"/>
</dbReference>
<keyword evidence="1" id="KW-1133">Transmembrane helix</keyword>
<evidence type="ECO:0000313" key="3">
    <source>
        <dbReference type="Proteomes" id="UP000390335"/>
    </source>
</evidence>
<dbReference type="Proteomes" id="UP000390335">
    <property type="component" value="Unassembled WGS sequence"/>
</dbReference>
<evidence type="ECO:0008006" key="4">
    <source>
        <dbReference type="Google" id="ProtNLM"/>
    </source>
</evidence>
<name>A0ABQ0ZBT2_9HYPH</name>
<reference evidence="2 3" key="1">
    <citation type="journal article" date="2020" name="Genome Biol. Evol.">
        <title>Rhizobium dioscoreae sp. nov., a plant growth-promoting bacterium isolated from yam (Dioscorea species).</title>
        <authorList>
            <person name="Ouyabe M."/>
            <person name="Tanaka N."/>
            <person name="Shiwa Y."/>
            <person name="Fujita N."/>
            <person name="Kikuno H."/>
            <person name="Babil P."/>
            <person name="Shiwachi H."/>
        </authorList>
    </citation>
    <scope>NUCLEOTIDE SEQUENCE [LARGE SCALE GENOMIC DNA]</scope>
    <source>
        <strain evidence="2 3">S-93</strain>
    </source>
</reference>
<comment type="caution">
    <text evidence="2">The sequence shown here is derived from an EMBL/GenBank/DDBJ whole genome shotgun (WGS) entry which is preliminary data.</text>
</comment>